<reference evidence="2" key="1">
    <citation type="submission" date="2020-04" db="EMBL/GenBank/DDBJ databases">
        <authorList>
            <person name="Zhang T."/>
        </authorList>
    </citation>
    <scope>NUCLEOTIDE SEQUENCE</scope>
    <source>
        <strain evidence="2">HKST-UBA02</strain>
    </source>
</reference>
<dbReference type="Gene3D" id="2.160.20.10">
    <property type="entry name" value="Single-stranded right-handed beta-helix, Pectin lyase-like"/>
    <property type="match status" value="4"/>
</dbReference>
<dbReference type="SUPFAM" id="SSF51126">
    <property type="entry name" value="Pectin lyase-like"/>
    <property type="match status" value="4"/>
</dbReference>
<dbReference type="InterPro" id="IPR011050">
    <property type="entry name" value="Pectin_lyase_fold/virulence"/>
</dbReference>
<name>A0A956SCM7_UNCEI</name>
<protein>
    <submittedName>
        <fullName evidence="2">Right-handed parallel beta-helix repeat-containing protein</fullName>
    </submittedName>
</protein>
<sequence length="1861" mass="185885">MSSMMRPQKTAAILSLILLLYAFGTVPSDFAWAGVYSVQPDGLGDYPTIQDAIDSSAPGDTIRLTSGTFQGTGNRDLSFAGKAILLESASASPDSSIIDCESLTRAISFASGDTSVVVRGISFLNGSVTGSDVGGALSIGAGASPSFENCVLAANVSQAEGGAVHVSGASPSFTNCVLAGNVAVDGGAFFIADSSVVTILGCTLADNQASSRGGAVYAAGDSLQSFERSVLWGNCASVEGGSAFVAANGSIDFACSDVDSSLVEGTGVTNYDLDTIFDDPLFCSAVGCVGASSAGTYTVYDTSPVLPSASPCGLLIGARSVGCATPTGACCATDGSCTVETSADCGTAGGTYQGDATVCDPNPCPQPTGACCASDGSCTIETSADCGTAGGTYQGDATVCDPNPCPQPTGACCASDGSCTIETSADCGTAGGTYQGDATVCDPNPCPQPIGACCASDGTCSIAEIGPCGTGGGVFQGDGTVCSPNPCPAFVVSPDGLGDYATIQDAIDGVAPTANIELTSGVFTGLGNQDLVFGGKALTLRSASGDPDSTVIDCQSSGRGFYFKDGEDSTTVVRGVGIINGSVTDGGRGGGIAMVYSSPRLIDCAVRGSTSELNGGGVYLLDASPRLESCLFAGNAASQGGGLFVEGSSVPRLSGCTIADNFAAAYGGGIYTSSSDSLHFERSILYGNCADMGGAEARIDAFGAVFATSCSLADSSGVDGDGVVMWSAEDIFVNPRFCSPVDCGIAPTTTGVYSVRAGAPVLAEESPCGLQIGFRGEGCASFPTGACCQAEGGCVIREEVICGEEGGIYQGDGSVCDPDPCPASGACCLDDGSCLVRIPALCTGLGGTYLGDGTVCSPEGCALVVLADGSGAYPTIQSAVDAAASGSIVELANGVFTGVGNRGVQFGGKAITVRSASGVPDSCVVDAEGLDRGFYFRDGETQASVLEGISIRNGAVTGGGRGGGIACVLGSSPTIRNVAIRGCTSEAEGGAFYASSGSPLLEECLVSGNAATEGAGVFIEGTASAYLVGCTVSGNSATLSGGGVRAGGVGAVLERTIVWGNCAPQGPEVYLAISGLAADFFCSSVDSTGVTGTGTASYDEHTLFADPLFCDFDSCGAAPAITGDYTLSSFSPCLATVSPCSLLIGARGEGCGPIATGACCLPDGACAIQSETICTNAGGTYQGDEVPCDPSPCTSVGACCLPDGSCDLFVEFACTSLGGTFRGAGTTCDADSCAAFVVLPDGSGDFATIQDAIDFVGPGATIELGNGDFTGTGNKDLRFYGKPLRLRSASGDPDSCRIDCEGVGRGFYFRDGEGPETIVEAVGVVGGALTGSGRGAGIALVGASPTLRRVLVSGCVSEANGGGVYASGGTPTLESCTIARNRAYQGGGIFVEGDADVTLIKTIVHGNCATIDTEFGNSDDEAVAGSETSALRFQCAAVDSAGVSGSGTIEYDGNTVFASPIFCGAVPCGDAPTSGGLYSIDISSPCSAANSPCGELIGAIGVACADSVGACCLDDLCFVTNATTCADEFGEYQGNGTECDPNPCPEPGACCLPDDTCLQLTRTTCYANSGIFLGEGVPCSPDGCSFNAGGALIVHANEAIQYEFGSAYCDSSGIVACGDGINSVASADTLVFHVIAALPDDGGSRLTGVTFGIDYDPTLISILDSGPCGDFELAEPAWPDSGSGTAVTWTVPQLETMVDVYWFAIEIAGGGPARFSLRPHPTQGAFFSDDQVPPTLDQIACLGTLGIGMSGSDCCATVDIVPGLPIPTELRLRSVQPNPVSDEATVLFDLPESGRVDLAVFDASGRRVAQLLHGEEAAGTHRVVWSALNDLHGGATRPNGVYFVRLYALGETLVRKFVVLE</sequence>
<dbReference type="NCBIfam" id="TIGR04183">
    <property type="entry name" value="Por_Secre_tail"/>
    <property type="match status" value="1"/>
</dbReference>
<dbReference type="EMBL" id="JAGQHS010000024">
    <property type="protein sequence ID" value="MCA9755511.1"/>
    <property type="molecule type" value="Genomic_DNA"/>
</dbReference>
<dbReference type="PANTHER" id="PTHR11319">
    <property type="entry name" value="G PROTEIN-COUPLED RECEPTOR-RELATED"/>
    <property type="match status" value="1"/>
</dbReference>
<dbReference type="Proteomes" id="UP000739538">
    <property type="component" value="Unassembled WGS sequence"/>
</dbReference>
<dbReference type="SMART" id="SM00710">
    <property type="entry name" value="PbH1"/>
    <property type="match status" value="10"/>
</dbReference>
<proteinExistence type="predicted"/>
<dbReference type="InterPro" id="IPR012334">
    <property type="entry name" value="Pectin_lyas_fold"/>
</dbReference>
<evidence type="ECO:0000313" key="2">
    <source>
        <dbReference type="EMBL" id="MCA9755511.1"/>
    </source>
</evidence>
<dbReference type="InterPro" id="IPR026444">
    <property type="entry name" value="Secre_tail"/>
</dbReference>
<feature type="domain" description="Right handed beta helix" evidence="1">
    <location>
        <begin position="907"/>
        <end position="1043"/>
    </location>
</feature>
<gene>
    <name evidence="2" type="ORF">KDA27_06895</name>
</gene>
<dbReference type="Gene3D" id="2.60.40.4070">
    <property type="match status" value="1"/>
</dbReference>
<dbReference type="InterPro" id="IPR006626">
    <property type="entry name" value="PbH1"/>
</dbReference>
<dbReference type="PANTHER" id="PTHR11319:SF35">
    <property type="entry name" value="OUTER MEMBRANE PROTEIN PMPC-RELATED"/>
    <property type="match status" value="1"/>
</dbReference>
<accession>A0A956SCM7</accession>
<dbReference type="InterPro" id="IPR039448">
    <property type="entry name" value="Beta_helix"/>
</dbReference>
<comment type="caution">
    <text evidence="2">The sequence shown here is derived from an EMBL/GenBank/DDBJ whole genome shotgun (WGS) entry which is preliminary data.</text>
</comment>
<reference evidence="2" key="2">
    <citation type="journal article" date="2021" name="Microbiome">
        <title>Successional dynamics and alternative stable states in a saline activated sludge microbial community over 9 years.</title>
        <authorList>
            <person name="Wang Y."/>
            <person name="Ye J."/>
            <person name="Ju F."/>
            <person name="Liu L."/>
            <person name="Boyd J.A."/>
            <person name="Deng Y."/>
            <person name="Parks D.H."/>
            <person name="Jiang X."/>
            <person name="Yin X."/>
            <person name="Woodcroft B.J."/>
            <person name="Tyson G.W."/>
            <person name="Hugenholtz P."/>
            <person name="Polz M.F."/>
            <person name="Zhang T."/>
        </authorList>
    </citation>
    <scope>NUCLEOTIDE SEQUENCE</scope>
    <source>
        <strain evidence="2">HKST-UBA02</strain>
    </source>
</reference>
<evidence type="ECO:0000259" key="1">
    <source>
        <dbReference type="Pfam" id="PF13229"/>
    </source>
</evidence>
<organism evidence="2 3">
    <name type="scientific">Eiseniibacteriota bacterium</name>
    <dbReference type="NCBI Taxonomy" id="2212470"/>
    <lineage>
        <taxon>Bacteria</taxon>
        <taxon>Candidatus Eiseniibacteriota</taxon>
    </lineage>
</organism>
<dbReference type="Pfam" id="PF13229">
    <property type="entry name" value="Beta_helix"/>
    <property type="match status" value="2"/>
</dbReference>
<evidence type="ECO:0000313" key="3">
    <source>
        <dbReference type="Proteomes" id="UP000739538"/>
    </source>
</evidence>
<feature type="domain" description="Right handed beta helix" evidence="1">
    <location>
        <begin position="557"/>
        <end position="689"/>
    </location>
</feature>